<name>W0JUZ1_9EURY</name>
<feature type="transmembrane region" description="Helical" evidence="2">
    <location>
        <begin position="307"/>
        <end position="323"/>
    </location>
</feature>
<accession>W0JUZ1</accession>
<keyword evidence="2" id="KW-0472">Membrane</keyword>
<feature type="transmembrane region" description="Helical" evidence="2">
    <location>
        <begin position="136"/>
        <end position="154"/>
    </location>
</feature>
<dbReference type="OrthoDB" id="169315at2157"/>
<feature type="transmembrane region" description="Helical" evidence="2">
    <location>
        <begin position="207"/>
        <end position="228"/>
    </location>
</feature>
<evidence type="ECO:0000313" key="4">
    <source>
        <dbReference type="Proteomes" id="UP000019024"/>
    </source>
</evidence>
<dbReference type="GeneID" id="25146440"/>
<dbReference type="AlphaFoldDB" id="W0JUZ1"/>
<dbReference type="RefSeq" id="WP_049953785.1">
    <property type="nucleotide sequence ID" value="NZ_CP007055.1"/>
</dbReference>
<keyword evidence="2" id="KW-1133">Transmembrane helix</keyword>
<sequence>MAALERLRAIDATPELLAVIVSNLLPLVGVLVLKWSAATLVTVYWFELGVMCFWALIRALFAGRPSEFDPEMYLLGALVDRPVAVPIPRTGLEIRLSTLPIFALAVPILSLIWFVAGTVTVGLVGGHVLESSAIETVALVTIVIFLTEGARTALEYFYRQEYREHSAQTAVHGVFWRIGVLFLVGLCTAVLAAMADPSVAGDESIAAVDPTIVGVPLLIGIILLKSGFDLADVYRDRLVALEESIGEHFDSGDTPATPGNTPTTHGHTPSTPNLIDDSLPDAGKRVRPPVGGRLLATVVHAKRYPKIWFVGVCIAAGGLLFAFDGAWSIVAGFGFIAIAVTALLIHLDYWLRYAGVEYRIDDDAIVGYDRLFRQPVWHIEPGDQRTVSIECDWIDGRLETATVVVEYPDIDRDLRLPRVGDPETILEVFDRQSDESTRTKSTPPSL</sequence>
<dbReference type="Pfam" id="PF20108">
    <property type="entry name" value="DUF6498"/>
    <property type="match status" value="1"/>
</dbReference>
<feature type="transmembrane region" description="Helical" evidence="2">
    <location>
        <begin position="43"/>
        <end position="61"/>
    </location>
</feature>
<dbReference type="Proteomes" id="UP000019024">
    <property type="component" value="Chromosome"/>
</dbReference>
<reference evidence="3 4" key="1">
    <citation type="submission" date="2014-01" db="EMBL/GenBank/DDBJ databases">
        <authorList>
            <consortium name="DOE Joint Genome Institute"/>
            <person name="Anderson I."/>
            <person name="Huntemann M."/>
            <person name="Han J."/>
            <person name="Chen A."/>
            <person name="Kyrpides N."/>
            <person name="Mavromatis K."/>
            <person name="Markowitz V."/>
            <person name="Palaniappan K."/>
            <person name="Ivanova N."/>
            <person name="Schaumberg A."/>
            <person name="Pati A."/>
            <person name="Liolios K."/>
            <person name="Nordberg H.P."/>
            <person name="Cantor M.N."/>
            <person name="Hua S.X."/>
            <person name="Woyke T."/>
        </authorList>
    </citation>
    <scope>NUCLEOTIDE SEQUENCE [LARGE SCALE GENOMIC DNA]</scope>
    <source>
        <strain evidence="3 4">XH-48</strain>
    </source>
</reference>
<evidence type="ECO:0000313" key="3">
    <source>
        <dbReference type="EMBL" id="AHG01172.1"/>
    </source>
</evidence>
<gene>
    <name evidence="3" type="ORF">HALLA_18770</name>
</gene>
<evidence type="ECO:0000256" key="1">
    <source>
        <dbReference type="SAM" id="MobiDB-lite"/>
    </source>
</evidence>
<protein>
    <submittedName>
        <fullName evidence="3">Uncharacterized protein</fullName>
    </submittedName>
</protein>
<dbReference type="HOGENOM" id="CLU_631073_0_0_2"/>
<proteinExistence type="predicted"/>
<keyword evidence="2" id="KW-0812">Transmembrane</keyword>
<organism evidence="3 4">
    <name type="scientific">Halostagnicola larsenii XH-48</name>
    <dbReference type="NCBI Taxonomy" id="797299"/>
    <lineage>
        <taxon>Archaea</taxon>
        <taxon>Methanobacteriati</taxon>
        <taxon>Methanobacteriota</taxon>
        <taxon>Stenosarchaea group</taxon>
        <taxon>Halobacteria</taxon>
        <taxon>Halobacteriales</taxon>
        <taxon>Natrialbaceae</taxon>
        <taxon>Halostagnicola</taxon>
    </lineage>
</organism>
<dbReference type="InterPro" id="IPR045466">
    <property type="entry name" value="DUF6498"/>
</dbReference>
<feature type="region of interest" description="Disordered" evidence="1">
    <location>
        <begin position="249"/>
        <end position="281"/>
    </location>
</feature>
<feature type="compositionally biased region" description="Low complexity" evidence="1">
    <location>
        <begin position="254"/>
        <end position="273"/>
    </location>
</feature>
<feature type="transmembrane region" description="Helical" evidence="2">
    <location>
        <begin position="16"/>
        <end position="37"/>
    </location>
</feature>
<feature type="transmembrane region" description="Helical" evidence="2">
    <location>
        <begin position="99"/>
        <end position="124"/>
    </location>
</feature>
<feature type="transmembrane region" description="Helical" evidence="2">
    <location>
        <begin position="174"/>
        <end position="195"/>
    </location>
</feature>
<evidence type="ECO:0000256" key="2">
    <source>
        <dbReference type="SAM" id="Phobius"/>
    </source>
</evidence>
<dbReference type="EMBL" id="CP007055">
    <property type="protein sequence ID" value="AHG01172.1"/>
    <property type="molecule type" value="Genomic_DNA"/>
</dbReference>
<feature type="transmembrane region" description="Helical" evidence="2">
    <location>
        <begin position="329"/>
        <end position="351"/>
    </location>
</feature>
<dbReference type="eggNOG" id="arCOG03920">
    <property type="taxonomic scope" value="Archaea"/>
</dbReference>
<dbReference type="KEGG" id="hlr:HALLA_18770"/>
<keyword evidence="4" id="KW-1185">Reference proteome</keyword>